<keyword evidence="3" id="KW-1185">Reference proteome</keyword>
<evidence type="ECO:0000259" key="1">
    <source>
        <dbReference type="Pfam" id="PF20700"/>
    </source>
</evidence>
<organism evidence="2 3">
    <name type="scientific">Magallana gigas</name>
    <name type="common">Pacific oyster</name>
    <name type="synonym">Crassostrea gigas</name>
    <dbReference type="NCBI Taxonomy" id="29159"/>
    <lineage>
        <taxon>Eukaryota</taxon>
        <taxon>Metazoa</taxon>
        <taxon>Spiralia</taxon>
        <taxon>Lophotrochozoa</taxon>
        <taxon>Mollusca</taxon>
        <taxon>Bivalvia</taxon>
        <taxon>Autobranchia</taxon>
        <taxon>Pteriomorphia</taxon>
        <taxon>Ostreida</taxon>
        <taxon>Ostreoidea</taxon>
        <taxon>Ostreidae</taxon>
        <taxon>Magallana</taxon>
    </lineage>
</organism>
<dbReference type="Proteomes" id="UP000005408">
    <property type="component" value="Unassembled WGS sequence"/>
</dbReference>
<evidence type="ECO:0000313" key="2">
    <source>
        <dbReference type="EnsemblMetazoa" id="G32515.1:cds"/>
    </source>
</evidence>
<dbReference type="EnsemblMetazoa" id="G32515.1">
    <property type="protein sequence ID" value="G32515.1:cds"/>
    <property type="gene ID" value="G32515"/>
</dbReference>
<name>A0A8W8MDT8_MAGGI</name>
<protein>
    <recommendedName>
        <fullName evidence="1">Mutator-like transposase domain-containing protein</fullName>
    </recommendedName>
</protein>
<proteinExistence type="predicted"/>
<dbReference type="InterPro" id="IPR049012">
    <property type="entry name" value="Mutator_transp_dom"/>
</dbReference>
<sequence>MVNRTKKGRFLKPTQVARYNQQLKNLHKSSEECDQLVNLDTFVPLFDTQSTPAAGSTLDDHSYIQSTGSFDEINEAFFSGKLRALDFTRHVVDLQALFNNMKCVDCANVSLKFKDAVGVLPAGICGHLVIRCYNCLRFVQVAMGKTHSSPHGQQIFDVNTKLATGMYHSGIGPVQLNNLFTSMNLPNISESLIRRRCDEVGPVLEDLAEESTSKALCEEGHLSATNSIESTGITASADGAYQRRGSGRCYNSLSGTATLIGKKTGKIVGFSARYKRCRKCDVAKAKHRTPNKHACKKNWTGTAKSMEPDMIVEILKEVKDKNNPVVTLIGDDDCTAFNRARCEVSSCIEKLSDKNHVKKNISNKLYKLKSKHKELSVKTITAIMKSFSYMLAQCKEDTDKIEKSIDSVVLHQFGDHVKCG</sequence>
<accession>A0A8W8MDT8</accession>
<evidence type="ECO:0000313" key="3">
    <source>
        <dbReference type="Proteomes" id="UP000005408"/>
    </source>
</evidence>
<dbReference type="AlphaFoldDB" id="A0A8W8MDT8"/>
<feature type="domain" description="Mutator-like transposase" evidence="1">
    <location>
        <begin position="90"/>
        <end position="419"/>
    </location>
</feature>
<reference evidence="2" key="1">
    <citation type="submission" date="2022-08" db="UniProtKB">
        <authorList>
            <consortium name="EnsemblMetazoa"/>
        </authorList>
    </citation>
    <scope>IDENTIFICATION</scope>
    <source>
        <strain evidence="2">05x7-T-G4-1.051#20</strain>
    </source>
</reference>
<dbReference type="Pfam" id="PF20700">
    <property type="entry name" value="Mutator"/>
    <property type="match status" value="1"/>
</dbReference>